<evidence type="ECO:0000256" key="10">
    <source>
        <dbReference type="ARBA" id="ARBA00022989"/>
    </source>
</evidence>
<dbReference type="KEGG" id="aram:KAR29_09265"/>
<dbReference type="GO" id="GO:0008360">
    <property type="term" value="P:regulation of cell shape"/>
    <property type="evidence" value="ECO:0007669"/>
    <property type="project" value="UniProtKB-KW"/>
</dbReference>
<dbReference type="Pfam" id="PF03717">
    <property type="entry name" value="PBP_dimer"/>
    <property type="match status" value="1"/>
</dbReference>
<dbReference type="GO" id="GO:0006508">
    <property type="term" value="P:proteolysis"/>
    <property type="evidence" value="ECO:0007669"/>
    <property type="project" value="UniProtKB-KW"/>
</dbReference>
<dbReference type="SUPFAM" id="SSF56519">
    <property type="entry name" value="Penicillin binding protein dimerisation domain"/>
    <property type="match status" value="1"/>
</dbReference>
<dbReference type="GO" id="GO:0005886">
    <property type="term" value="C:plasma membrane"/>
    <property type="evidence" value="ECO:0007669"/>
    <property type="project" value="UniProtKB-SubCell"/>
</dbReference>
<reference evidence="17" key="1">
    <citation type="submission" date="2021-04" db="EMBL/GenBank/DDBJ databases">
        <title>A novel Synergistetes isolate from a pyrite-forming mixed culture.</title>
        <authorList>
            <person name="Bunk B."/>
            <person name="Sproer C."/>
            <person name="Spring S."/>
            <person name="Pester M."/>
        </authorList>
    </citation>
    <scope>NUCLEOTIDE SEQUENCE [LARGE SCALE GENOMIC DNA]</scope>
    <source>
        <strain evidence="17">J.5.4.2-T.3.5.2</strain>
    </source>
</reference>
<evidence type="ECO:0000259" key="14">
    <source>
        <dbReference type="Pfam" id="PF00905"/>
    </source>
</evidence>
<name>A0A9Q7EU98_9BACT</name>
<dbReference type="NCBIfam" id="TIGR03423">
    <property type="entry name" value="pbp2_mrdA"/>
    <property type="match status" value="1"/>
</dbReference>
<dbReference type="InterPro" id="IPR017790">
    <property type="entry name" value="Penicillin-binding_protein_2"/>
</dbReference>
<dbReference type="Gene3D" id="3.90.1310.10">
    <property type="entry name" value="Penicillin-binding protein 2a (Domain 2)"/>
    <property type="match status" value="1"/>
</dbReference>
<dbReference type="InterPro" id="IPR005311">
    <property type="entry name" value="PBP_dimer"/>
</dbReference>
<dbReference type="Gene3D" id="3.30.1390.30">
    <property type="entry name" value="Penicillin-binding protein 2a, domain 3"/>
    <property type="match status" value="1"/>
</dbReference>
<evidence type="ECO:0000256" key="5">
    <source>
        <dbReference type="ARBA" id="ARBA00022670"/>
    </source>
</evidence>
<dbReference type="InterPro" id="IPR050515">
    <property type="entry name" value="Beta-lactam/transpept"/>
</dbReference>
<dbReference type="GO" id="GO:0008658">
    <property type="term" value="F:penicillin binding"/>
    <property type="evidence" value="ECO:0007669"/>
    <property type="project" value="InterPro"/>
</dbReference>
<keyword evidence="17" id="KW-1185">Reference proteome</keyword>
<evidence type="ECO:0000256" key="6">
    <source>
        <dbReference type="ARBA" id="ARBA00022692"/>
    </source>
</evidence>
<keyword evidence="7 16" id="KW-0378">Hydrolase</keyword>
<evidence type="ECO:0000313" key="17">
    <source>
        <dbReference type="Proteomes" id="UP000671879"/>
    </source>
</evidence>
<gene>
    <name evidence="16" type="primary">mrdA</name>
    <name evidence="16" type="ORF">KAR29_09265</name>
</gene>
<dbReference type="InterPro" id="IPR012338">
    <property type="entry name" value="Beta-lactam/transpept-like"/>
</dbReference>
<dbReference type="Proteomes" id="UP000671879">
    <property type="component" value="Chromosome"/>
</dbReference>
<dbReference type="GO" id="GO:0009002">
    <property type="term" value="F:serine-type D-Ala-D-Ala carboxypeptidase activity"/>
    <property type="evidence" value="ECO:0007669"/>
    <property type="project" value="UniProtKB-EC"/>
</dbReference>
<dbReference type="Gene3D" id="3.40.710.10">
    <property type="entry name" value="DD-peptidase/beta-lactamase superfamily"/>
    <property type="match status" value="1"/>
</dbReference>
<evidence type="ECO:0000256" key="13">
    <source>
        <dbReference type="SAM" id="Phobius"/>
    </source>
</evidence>
<dbReference type="RefSeq" id="WP_274372721.1">
    <property type="nucleotide sequence ID" value="NZ_CP072943.1"/>
</dbReference>
<dbReference type="AlphaFoldDB" id="A0A9Q7EU98"/>
<keyword evidence="9" id="KW-0573">Peptidoglycan synthesis</keyword>
<dbReference type="PANTHER" id="PTHR30627">
    <property type="entry name" value="PEPTIDOGLYCAN D,D-TRANSPEPTIDASE"/>
    <property type="match status" value="1"/>
</dbReference>
<feature type="domain" description="Penicillin-binding protein transpeptidase" evidence="14">
    <location>
        <begin position="264"/>
        <end position="571"/>
    </location>
</feature>
<keyword evidence="5" id="KW-0645">Protease</keyword>
<keyword evidence="8" id="KW-0133">Cell shape</keyword>
<dbReference type="PANTHER" id="PTHR30627:SF2">
    <property type="entry name" value="PEPTIDOGLYCAN D,D-TRANSPEPTIDASE MRDA"/>
    <property type="match status" value="1"/>
</dbReference>
<keyword evidence="12" id="KW-0961">Cell wall biogenesis/degradation</keyword>
<feature type="transmembrane region" description="Helical" evidence="13">
    <location>
        <begin position="21"/>
        <end position="39"/>
    </location>
</feature>
<dbReference type="InterPro" id="IPR036138">
    <property type="entry name" value="PBP_dimer_sf"/>
</dbReference>
<dbReference type="EMBL" id="CP072943">
    <property type="protein sequence ID" value="QTX31553.1"/>
    <property type="molecule type" value="Genomic_DNA"/>
</dbReference>
<dbReference type="SUPFAM" id="SSF56601">
    <property type="entry name" value="beta-lactamase/transpeptidase-like"/>
    <property type="match status" value="1"/>
</dbReference>
<evidence type="ECO:0000256" key="8">
    <source>
        <dbReference type="ARBA" id="ARBA00022960"/>
    </source>
</evidence>
<keyword evidence="11 13" id="KW-0472">Membrane</keyword>
<keyword evidence="6 13" id="KW-0812">Transmembrane</keyword>
<evidence type="ECO:0000256" key="7">
    <source>
        <dbReference type="ARBA" id="ARBA00022801"/>
    </source>
</evidence>
<evidence type="ECO:0000256" key="12">
    <source>
        <dbReference type="ARBA" id="ARBA00023316"/>
    </source>
</evidence>
<dbReference type="GO" id="GO:0009252">
    <property type="term" value="P:peptidoglycan biosynthetic process"/>
    <property type="evidence" value="ECO:0007669"/>
    <property type="project" value="UniProtKB-KW"/>
</dbReference>
<keyword evidence="10 13" id="KW-1133">Transmembrane helix</keyword>
<comment type="subcellular location">
    <subcellularLocation>
        <location evidence="2">Cell membrane</location>
    </subcellularLocation>
    <subcellularLocation>
        <location evidence="1">Membrane</location>
        <topology evidence="1">Single-pass membrane protein</topology>
    </subcellularLocation>
</comment>
<evidence type="ECO:0000256" key="9">
    <source>
        <dbReference type="ARBA" id="ARBA00022984"/>
    </source>
</evidence>
<dbReference type="Pfam" id="PF00905">
    <property type="entry name" value="Transpeptidase"/>
    <property type="match status" value="1"/>
</dbReference>
<keyword evidence="16" id="KW-0121">Carboxypeptidase</keyword>
<keyword evidence="3" id="KW-1003">Cell membrane</keyword>
<evidence type="ECO:0000313" key="16">
    <source>
        <dbReference type="EMBL" id="QTX31553.1"/>
    </source>
</evidence>
<evidence type="ECO:0000256" key="4">
    <source>
        <dbReference type="ARBA" id="ARBA00022519"/>
    </source>
</evidence>
<keyword evidence="4" id="KW-0997">Cell inner membrane</keyword>
<sequence>MNKEIHRRVDMDLRLAVLRGMLVVTFLLLGGAIFSFQVLRFDRYVQLAADNRLRTLQIPAQRGRLFDVNGAPLALNVRTFDLKGYPLYLRREGVLADLARLLGRHGIPLGESQLAENVSRQYWAPYRAVTVVPNLTLAQVAGLVTDPAFSPQLFPFPVWRRVYPAGALASHIVGYVGEIGREELDARRGQGYSGGDVVGKMGVEAVYEDRLRGLSGEEAIEVDARGRRLRRLDYRPQEAGRDITLTLDLAAQRLAAEMMGEDRGAIVGLDVATGAVRALFSSPSFDPNPLSWGMAAGEWRQIIEAEGRPMMNRAIAGVYPPASTYKVVTALAALGEKVATPQTVVFCPGYFKLGDRTFRCWKRTGHGSENLVEALRDSCDVWFYQIGLKVGIENLMAWSSLLGMGHPSGIDLVGESAGSLAGPEWKKSRFKESWYPGDTVNYSIGQGFLLATPLQMAVVYAAIANGGHLVTPHLNGEAPPEPVDLHIPPTLLAPIVKGLETVVKTGTGRQAGGFGVSLAGKTGTAQNSHGPDHAWFVGYGPRDNPRYVVCVLVEAGEHGSSKAAPMAGRLLAYLLDHDVELRR</sequence>
<protein>
    <submittedName>
        <fullName evidence="16">Penicillin-binding protein 2</fullName>
        <ecNumber evidence="16">3.4.16.4</ecNumber>
    </submittedName>
</protein>
<accession>A0A9Q7EU98</accession>
<evidence type="ECO:0000256" key="3">
    <source>
        <dbReference type="ARBA" id="ARBA00022475"/>
    </source>
</evidence>
<dbReference type="EC" id="3.4.16.4" evidence="16"/>
<organism evidence="16 17">
    <name type="scientific">Aminithiophilus ramosus</name>
    <dbReference type="NCBI Taxonomy" id="3029084"/>
    <lineage>
        <taxon>Bacteria</taxon>
        <taxon>Thermotogati</taxon>
        <taxon>Synergistota</taxon>
        <taxon>Synergistia</taxon>
        <taxon>Synergistales</taxon>
        <taxon>Aminithiophilaceae</taxon>
        <taxon>Aminithiophilus</taxon>
    </lineage>
</organism>
<dbReference type="FunFam" id="3.40.710.10:FF:000024">
    <property type="entry name" value="Penicillin-binding protein 2"/>
    <property type="match status" value="1"/>
</dbReference>
<proteinExistence type="predicted"/>
<feature type="domain" description="Penicillin-binding protein dimerisation" evidence="15">
    <location>
        <begin position="58"/>
        <end position="231"/>
    </location>
</feature>
<evidence type="ECO:0000259" key="15">
    <source>
        <dbReference type="Pfam" id="PF03717"/>
    </source>
</evidence>
<dbReference type="InterPro" id="IPR001460">
    <property type="entry name" value="PCN-bd_Tpept"/>
</dbReference>
<evidence type="ECO:0000256" key="2">
    <source>
        <dbReference type="ARBA" id="ARBA00004236"/>
    </source>
</evidence>
<evidence type="ECO:0000256" key="1">
    <source>
        <dbReference type="ARBA" id="ARBA00004167"/>
    </source>
</evidence>
<dbReference type="GO" id="GO:0071555">
    <property type="term" value="P:cell wall organization"/>
    <property type="evidence" value="ECO:0007669"/>
    <property type="project" value="UniProtKB-KW"/>
</dbReference>
<evidence type="ECO:0000256" key="11">
    <source>
        <dbReference type="ARBA" id="ARBA00023136"/>
    </source>
</evidence>
<dbReference type="GO" id="GO:0071972">
    <property type="term" value="F:peptidoglycan L,D-transpeptidase activity"/>
    <property type="evidence" value="ECO:0007669"/>
    <property type="project" value="TreeGrafter"/>
</dbReference>